<name>A0A1Q5P5X7_9BACI</name>
<sequence length="251" mass="27905">MVDLHSHILPGLDDGAANIAESVEMAKQAEQEGIQMIVATPHHQNGQYENEKTAVEAAVLIMNQHLNDANIGVTIYAGQEVRMYGELVEDFEKNKLLPIGESTHMLIEFPSSGIPAFTEQVLFDIQLRGITPIIVHPERNMAISENPDKLYKLIKNGALSQITAASINGQFGKKIKQLSMQLIEANLTHFIASDAHNTTTRAFGLRQAYDAIDPSYAEYFKENAQIVLNGGYITKEQPYHVARKKKFLGLF</sequence>
<dbReference type="InterPro" id="IPR016195">
    <property type="entry name" value="Pol/histidinol_Pase-like"/>
</dbReference>
<dbReference type="STRING" id="1714354.BLL40_04980"/>
<reference evidence="6 7" key="1">
    <citation type="submission" date="2016-12" db="EMBL/GenBank/DDBJ databases">
        <title>Domibacillus sp. SAOS 44 whole genome sequencing.</title>
        <authorList>
            <person name="Verma A."/>
            <person name="Krishnamurthi S."/>
        </authorList>
    </citation>
    <scope>NUCLEOTIDE SEQUENCE [LARGE SCALE GENOMIC DNA]</scope>
    <source>
        <strain evidence="6 7">SAOS 44</strain>
    </source>
</reference>
<keyword evidence="3 5" id="KW-0904">Protein phosphatase</keyword>
<evidence type="ECO:0000256" key="1">
    <source>
        <dbReference type="ARBA" id="ARBA00005750"/>
    </source>
</evidence>
<evidence type="ECO:0000313" key="6">
    <source>
        <dbReference type="EMBL" id="OKL37656.1"/>
    </source>
</evidence>
<protein>
    <recommendedName>
        <fullName evidence="5">Tyrosine-protein phosphatase</fullName>
        <ecNumber evidence="5">3.1.3.48</ecNumber>
    </recommendedName>
</protein>
<dbReference type="Pfam" id="PF19567">
    <property type="entry name" value="CpsB_CapC"/>
    <property type="match status" value="1"/>
</dbReference>
<dbReference type="GO" id="GO:0004725">
    <property type="term" value="F:protein tyrosine phosphatase activity"/>
    <property type="evidence" value="ECO:0007669"/>
    <property type="project" value="UniProtKB-UniRule"/>
</dbReference>
<gene>
    <name evidence="6" type="ORF">BLL40_04980</name>
</gene>
<evidence type="ECO:0000256" key="2">
    <source>
        <dbReference type="ARBA" id="ARBA00022801"/>
    </source>
</evidence>
<dbReference type="GO" id="GO:0030145">
    <property type="term" value="F:manganese ion binding"/>
    <property type="evidence" value="ECO:0007669"/>
    <property type="project" value="UniProtKB-UniRule"/>
</dbReference>
<comment type="similarity">
    <text evidence="1 5">Belongs to the metallo-dependent hydrolases superfamily. CpsB/CapC family.</text>
</comment>
<keyword evidence="2 5" id="KW-0378">Hydrolase</keyword>
<evidence type="ECO:0000256" key="4">
    <source>
        <dbReference type="ARBA" id="ARBA00051722"/>
    </source>
</evidence>
<keyword evidence="7" id="KW-1185">Reference proteome</keyword>
<evidence type="ECO:0000256" key="5">
    <source>
        <dbReference type="PIRNR" id="PIRNR016557"/>
    </source>
</evidence>
<evidence type="ECO:0000313" key="7">
    <source>
        <dbReference type="Proteomes" id="UP000186524"/>
    </source>
</evidence>
<accession>A0A1Q5P5X7</accession>
<evidence type="ECO:0000256" key="3">
    <source>
        <dbReference type="ARBA" id="ARBA00022912"/>
    </source>
</evidence>
<dbReference type="OrthoDB" id="9788539at2"/>
<dbReference type="InterPro" id="IPR016667">
    <property type="entry name" value="Caps_polysacc_synth_CpsB/CapC"/>
</dbReference>
<dbReference type="EC" id="3.1.3.48" evidence="5"/>
<comment type="caution">
    <text evidence="6">The sequence shown here is derived from an EMBL/GenBank/DDBJ whole genome shotgun (WGS) entry which is preliminary data.</text>
</comment>
<dbReference type="EMBL" id="MRWQ01000004">
    <property type="protein sequence ID" value="OKL37656.1"/>
    <property type="molecule type" value="Genomic_DNA"/>
</dbReference>
<dbReference type="SUPFAM" id="SSF89550">
    <property type="entry name" value="PHP domain-like"/>
    <property type="match status" value="1"/>
</dbReference>
<organism evidence="6 7">
    <name type="scientific">Domibacillus mangrovi</name>
    <dbReference type="NCBI Taxonomy" id="1714354"/>
    <lineage>
        <taxon>Bacteria</taxon>
        <taxon>Bacillati</taxon>
        <taxon>Bacillota</taxon>
        <taxon>Bacilli</taxon>
        <taxon>Bacillales</taxon>
        <taxon>Bacillaceae</taxon>
        <taxon>Domibacillus</taxon>
    </lineage>
</organism>
<comment type="catalytic activity">
    <reaction evidence="4 5">
        <text>O-phospho-L-tyrosyl-[protein] + H2O = L-tyrosyl-[protein] + phosphate</text>
        <dbReference type="Rhea" id="RHEA:10684"/>
        <dbReference type="Rhea" id="RHEA-COMP:10136"/>
        <dbReference type="Rhea" id="RHEA-COMP:20101"/>
        <dbReference type="ChEBI" id="CHEBI:15377"/>
        <dbReference type="ChEBI" id="CHEBI:43474"/>
        <dbReference type="ChEBI" id="CHEBI:46858"/>
        <dbReference type="ChEBI" id="CHEBI:61978"/>
        <dbReference type="EC" id="3.1.3.48"/>
    </reaction>
</comment>
<dbReference type="PANTHER" id="PTHR39181">
    <property type="entry name" value="TYROSINE-PROTEIN PHOSPHATASE YWQE"/>
    <property type="match status" value="1"/>
</dbReference>
<proteinExistence type="inferred from homology"/>
<dbReference type="PIRSF" id="PIRSF016557">
    <property type="entry name" value="Caps_synth_CpsB"/>
    <property type="match status" value="1"/>
</dbReference>
<dbReference type="PANTHER" id="PTHR39181:SF1">
    <property type="entry name" value="TYROSINE-PROTEIN PHOSPHATASE YWQE"/>
    <property type="match status" value="1"/>
</dbReference>
<dbReference type="Gene3D" id="3.20.20.140">
    <property type="entry name" value="Metal-dependent hydrolases"/>
    <property type="match status" value="1"/>
</dbReference>
<dbReference type="Proteomes" id="UP000186524">
    <property type="component" value="Unassembled WGS sequence"/>
</dbReference>
<dbReference type="AlphaFoldDB" id="A0A1Q5P5X7"/>